<accession>A0ABQ4CAN1</accession>
<keyword evidence="8" id="KW-0460">Magnesium</keyword>
<dbReference type="InterPro" id="IPR047127">
    <property type="entry name" value="MutT-like"/>
</dbReference>
<sequence length="145" mass="15599">MHAESPSPPDGRGNAAIRVIVGAAIVAERKVLACARSHPPELAGMWEFPGGKVEPGESETGALVRECQEELGVRIAVGDRIGDDIPLGHRRTVLKIFAARLVDGQPQPLEHAALRWLDRDELDEVPWLPADAPIVAALRAGPWLS</sequence>
<keyword evidence="7" id="KW-0378">Hydrolase</keyword>
<dbReference type="PANTHER" id="PTHR47707:SF1">
    <property type="entry name" value="NUDIX HYDROLASE FAMILY PROTEIN"/>
    <property type="match status" value="1"/>
</dbReference>
<reference evidence="13 14" key="1">
    <citation type="submission" date="2021-01" db="EMBL/GenBank/DDBJ databases">
        <title>Whole genome shotgun sequence of Asanoa iriomotensis NBRC 100142.</title>
        <authorList>
            <person name="Komaki H."/>
            <person name="Tamura T."/>
        </authorList>
    </citation>
    <scope>NUCLEOTIDE SEQUENCE [LARGE SCALE GENOMIC DNA]</scope>
    <source>
        <strain evidence="13 14">NBRC 100142</strain>
    </source>
</reference>
<keyword evidence="14" id="KW-1185">Reference proteome</keyword>
<keyword evidence="6" id="KW-0227">DNA damage</keyword>
<dbReference type="EC" id="3.6.1.55" evidence="11"/>
<evidence type="ECO:0000256" key="8">
    <source>
        <dbReference type="ARBA" id="ARBA00022842"/>
    </source>
</evidence>
<comment type="caution">
    <text evidence="13">The sequence shown here is derived from an EMBL/GenBank/DDBJ whole genome shotgun (WGS) entry which is preliminary data.</text>
</comment>
<evidence type="ECO:0000256" key="2">
    <source>
        <dbReference type="ARBA" id="ARBA00005582"/>
    </source>
</evidence>
<dbReference type="Pfam" id="PF00293">
    <property type="entry name" value="NUDIX"/>
    <property type="match status" value="1"/>
</dbReference>
<comment type="similarity">
    <text evidence="2">Belongs to the Nudix hydrolase family.</text>
</comment>
<dbReference type="InterPro" id="IPR000086">
    <property type="entry name" value="NUDIX_hydrolase_dom"/>
</dbReference>
<dbReference type="PANTHER" id="PTHR47707">
    <property type="entry name" value="8-OXO-DGTP DIPHOSPHATASE"/>
    <property type="match status" value="1"/>
</dbReference>
<proteinExistence type="inferred from homology"/>
<keyword evidence="5" id="KW-0479">Metal-binding</keyword>
<dbReference type="InterPro" id="IPR020476">
    <property type="entry name" value="Nudix_hydrolase"/>
</dbReference>
<evidence type="ECO:0000256" key="11">
    <source>
        <dbReference type="ARBA" id="ARBA00038905"/>
    </source>
</evidence>
<evidence type="ECO:0000259" key="12">
    <source>
        <dbReference type="PROSITE" id="PS51462"/>
    </source>
</evidence>
<evidence type="ECO:0000256" key="4">
    <source>
        <dbReference type="ARBA" id="ARBA00022705"/>
    </source>
</evidence>
<evidence type="ECO:0000256" key="7">
    <source>
        <dbReference type="ARBA" id="ARBA00022801"/>
    </source>
</evidence>
<dbReference type="Gene3D" id="3.90.79.10">
    <property type="entry name" value="Nucleoside Triphosphate Pyrophosphohydrolase"/>
    <property type="match status" value="1"/>
</dbReference>
<dbReference type="SUPFAM" id="SSF55811">
    <property type="entry name" value="Nudix"/>
    <property type="match status" value="1"/>
</dbReference>
<evidence type="ECO:0000313" key="14">
    <source>
        <dbReference type="Proteomes" id="UP000624325"/>
    </source>
</evidence>
<protein>
    <recommendedName>
        <fullName evidence="11">8-oxo-dGTP diphosphatase</fullName>
        <ecNumber evidence="11">3.6.1.55</ecNumber>
    </recommendedName>
</protein>
<evidence type="ECO:0000313" key="13">
    <source>
        <dbReference type="EMBL" id="GIF59823.1"/>
    </source>
</evidence>
<evidence type="ECO:0000256" key="6">
    <source>
        <dbReference type="ARBA" id="ARBA00022763"/>
    </source>
</evidence>
<gene>
    <name evidence="13" type="ORF">Air01nite_59180</name>
</gene>
<evidence type="ECO:0000256" key="10">
    <source>
        <dbReference type="ARBA" id="ARBA00035861"/>
    </source>
</evidence>
<dbReference type="EMBL" id="BONC01000054">
    <property type="protein sequence ID" value="GIF59823.1"/>
    <property type="molecule type" value="Genomic_DNA"/>
</dbReference>
<feature type="domain" description="Nudix hydrolase" evidence="12">
    <location>
        <begin position="16"/>
        <end position="142"/>
    </location>
</feature>
<comment type="cofactor">
    <cofactor evidence="1">
        <name>Mg(2+)</name>
        <dbReference type="ChEBI" id="CHEBI:18420"/>
    </cofactor>
</comment>
<keyword evidence="9" id="KW-0234">DNA repair</keyword>
<dbReference type="RefSeq" id="WP_203706648.1">
    <property type="nucleotide sequence ID" value="NZ_BAAALU010000001.1"/>
</dbReference>
<evidence type="ECO:0000256" key="9">
    <source>
        <dbReference type="ARBA" id="ARBA00023204"/>
    </source>
</evidence>
<name>A0ABQ4CAN1_9ACTN</name>
<dbReference type="PRINTS" id="PR00502">
    <property type="entry name" value="NUDIXFAMILY"/>
</dbReference>
<dbReference type="Proteomes" id="UP000624325">
    <property type="component" value="Unassembled WGS sequence"/>
</dbReference>
<dbReference type="CDD" id="cd03425">
    <property type="entry name" value="NUDIX_MutT_NudA_like"/>
    <property type="match status" value="1"/>
</dbReference>
<comment type="catalytic activity">
    <reaction evidence="10">
        <text>8-oxo-dGTP + H2O = 8-oxo-dGMP + diphosphate + H(+)</text>
        <dbReference type="Rhea" id="RHEA:31575"/>
        <dbReference type="ChEBI" id="CHEBI:15377"/>
        <dbReference type="ChEBI" id="CHEBI:15378"/>
        <dbReference type="ChEBI" id="CHEBI:33019"/>
        <dbReference type="ChEBI" id="CHEBI:63224"/>
        <dbReference type="ChEBI" id="CHEBI:77896"/>
        <dbReference type="EC" id="3.6.1.55"/>
    </reaction>
</comment>
<evidence type="ECO:0000256" key="1">
    <source>
        <dbReference type="ARBA" id="ARBA00001946"/>
    </source>
</evidence>
<organism evidence="13 14">
    <name type="scientific">Asanoa iriomotensis</name>
    <dbReference type="NCBI Taxonomy" id="234613"/>
    <lineage>
        <taxon>Bacteria</taxon>
        <taxon>Bacillati</taxon>
        <taxon>Actinomycetota</taxon>
        <taxon>Actinomycetes</taxon>
        <taxon>Micromonosporales</taxon>
        <taxon>Micromonosporaceae</taxon>
        <taxon>Asanoa</taxon>
    </lineage>
</organism>
<evidence type="ECO:0000256" key="3">
    <source>
        <dbReference type="ARBA" id="ARBA00022457"/>
    </source>
</evidence>
<keyword evidence="4" id="KW-0235">DNA replication</keyword>
<keyword evidence="3" id="KW-0515">Mutator protein</keyword>
<dbReference type="InterPro" id="IPR015797">
    <property type="entry name" value="NUDIX_hydrolase-like_dom_sf"/>
</dbReference>
<dbReference type="PROSITE" id="PS51462">
    <property type="entry name" value="NUDIX"/>
    <property type="match status" value="1"/>
</dbReference>
<evidence type="ECO:0000256" key="5">
    <source>
        <dbReference type="ARBA" id="ARBA00022723"/>
    </source>
</evidence>